<dbReference type="EMBL" id="LMWY01000024">
    <property type="protein sequence ID" value="KUO02360.1"/>
    <property type="molecule type" value="Genomic_DNA"/>
</dbReference>
<reference evidence="1 2" key="1">
    <citation type="submission" date="2015-10" db="EMBL/GenBank/DDBJ databases">
        <title>Draft genome sequence of Streptomyces caeruleatus NRRL B-24802, type strain for the species Streptomyces caeruleatus.</title>
        <authorList>
            <person name="Ruckert C."/>
            <person name="Winkler A."/>
            <person name="Kalinowski J."/>
            <person name="Kampfer P."/>
            <person name="Glaeser S."/>
        </authorList>
    </citation>
    <scope>NUCLEOTIDE SEQUENCE [LARGE SCALE GENOMIC DNA]</scope>
    <source>
        <strain evidence="1 2">NRRL B-24802</strain>
    </source>
</reference>
<comment type="caution">
    <text evidence="1">The sequence shown here is derived from an EMBL/GenBank/DDBJ whole genome shotgun (WGS) entry which is preliminary data.</text>
</comment>
<evidence type="ECO:0000313" key="2">
    <source>
        <dbReference type="Proteomes" id="UP000053429"/>
    </source>
</evidence>
<protein>
    <submittedName>
        <fullName evidence="1">Uncharacterized protein</fullName>
    </submittedName>
</protein>
<gene>
    <name evidence="1" type="ORF">AQJ67_21155</name>
</gene>
<evidence type="ECO:0000313" key="1">
    <source>
        <dbReference type="EMBL" id="KUO02360.1"/>
    </source>
</evidence>
<dbReference type="Proteomes" id="UP000053429">
    <property type="component" value="Unassembled WGS sequence"/>
</dbReference>
<name>A0A117RPP1_9ACTN</name>
<dbReference type="AlphaFoldDB" id="A0A117RPP1"/>
<accession>A0A117RPP1</accession>
<organism evidence="1 2">
    <name type="scientific">Streptomyces caeruleatus</name>
    <dbReference type="NCBI Taxonomy" id="661399"/>
    <lineage>
        <taxon>Bacteria</taxon>
        <taxon>Bacillati</taxon>
        <taxon>Actinomycetota</taxon>
        <taxon>Actinomycetes</taxon>
        <taxon>Kitasatosporales</taxon>
        <taxon>Streptomycetaceae</taxon>
        <taxon>Streptomyces</taxon>
    </lineage>
</organism>
<sequence>MSEALRRITDAVADVTEEELAEVLGALGAQRRPQKLTQRAVRTPLPLPGGSSNIRSEVEWI</sequence>
<keyword evidence="2" id="KW-1185">Reference proteome</keyword>
<dbReference type="STRING" id="661399.AQJ67_21155"/>
<proteinExistence type="predicted"/>